<dbReference type="RefSeq" id="WP_008511510.1">
    <property type="nucleotide sequence ID" value="NZ_CM001403.1"/>
</dbReference>
<dbReference type="AlphaFoldDB" id="H1YAX2"/>
<evidence type="ECO:0000313" key="2">
    <source>
        <dbReference type="Proteomes" id="UP000002774"/>
    </source>
</evidence>
<dbReference type="STRING" id="714943.Mucpa_5945"/>
<gene>
    <name evidence="1" type="ORF">Mucpa_5945</name>
</gene>
<sequence length="104" mass="11350">MAANFDLFLQDNDLLIDAQSGDFLIAVSDDQHIMDNIAAFPGWWKEAPADGVGVFAYQNSSGQLQVLGRILKQQLQADGYQCNNPVITQSPDGELIIQPNAIKS</sequence>
<evidence type="ECO:0000313" key="1">
    <source>
        <dbReference type="EMBL" id="EHQ30005.1"/>
    </source>
</evidence>
<dbReference type="EMBL" id="CM001403">
    <property type="protein sequence ID" value="EHQ30005.1"/>
    <property type="molecule type" value="Genomic_DNA"/>
</dbReference>
<protein>
    <submittedName>
        <fullName evidence="1">Uncharacterized protein</fullName>
    </submittedName>
</protein>
<name>H1YAX2_9SPHI</name>
<reference evidence="1" key="1">
    <citation type="submission" date="2011-09" db="EMBL/GenBank/DDBJ databases">
        <title>The permanent draft genome of Mucilaginibacter paludis DSM 18603.</title>
        <authorList>
            <consortium name="US DOE Joint Genome Institute (JGI-PGF)"/>
            <person name="Lucas S."/>
            <person name="Han J."/>
            <person name="Lapidus A."/>
            <person name="Bruce D."/>
            <person name="Goodwin L."/>
            <person name="Pitluck S."/>
            <person name="Peters L."/>
            <person name="Kyrpides N."/>
            <person name="Mavromatis K."/>
            <person name="Ivanova N."/>
            <person name="Mikhailova N."/>
            <person name="Held B."/>
            <person name="Detter J.C."/>
            <person name="Tapia R."/>
            <person name="Han C."/>
            <person name="Land M."/>
            <person name="Hauser L."/>
            <person name="Markowitz V."/>
            <person name="Cheng J.-F."/>
            <person name="Hugenholtz P."/>
            <person name="Woyke T."/>
            <person name="Wu D."/>
            <person name="Tindall B."/>
            <person name="Brambilla E."/>
            <person name="Klenk H.-P."/>
            <person name="Eisen J.A."/>
        </authorList>
    </citation>
    <scope>NUCLEOTIDE SEQUENCE [LARGE SCALE GENOMIC DNA]</scope>
    <source>
        <strain evidence="1">DSM 18603</strain>
    </source>
</reference>
<proteinExistence type="predicted"/>
<keyword evidence="2" id="KW-1185">Reference proteome</keyword>
<accession>H1YAX2</accession>
<dbReference type="OrthoDB" id="799440at2"/>
<dbReference type="Proteomes" id="UP000002774">
    <property type="component" value="Chromosome"/>
</dbReference>
<dbReference type="HOGENOM" id="CLU_2246999_0_0_10"/>
<organism evidence="1 2">
    <name type="scientific">Mucilaginibacter paludis DSM 18603</name>
    <dbReference type="NCBI Taxonomy" id="714943"/>
    <lineage>
        <taxon>Bacteria</taxon>
        <taxon>Pseudomonadati</taxon>
        <taxon>Bacteroidota</taxon>
        <taxon>Sphingobacteriia</taxon>
        <taxon>Sphingobacteriales</taxon>
        <taxon>Sphingobacteriaceae</taxon>
        <taxon>Mucilaginibacter</taxon>
    </lineage>
</organism>